<feature type="domain" description="PAC" evidence="11">
    <location>
        <begin position="251"/>
        <end position="303"/>
    </location>
</feature>
<dbReference type="Pfam" id="PF08448">
    <property type="entry name" value="PAS_4"/>
    <property type="match status" value="1"/>
</dbReference>
<dbReference type="Proteomes" id="UP000000391">
    <property type="component" value="Chromosome"/>
</dbReference>
<dbReference type="SMART" id="SM00388">
    <property type="entry name" value="HisKA"/>
    <property type="match status" value="1"/>
</dbReference>
<evidence type="ECO:0000259" key="11">
    <source>
        <dbReference type="PROSITE" id="PS50113"/>
    </source>
</evidence>
<accession>D7E973</accession>
<dbReference type="InterPro" id="IPR036097">
    <property type="entry name" value="HisK_dim/P_sf"/>
</dbReference>
<dbReference type="PANTHER" id="PTHR43304">
    <property type="entry name" value="PHYTOCHROME-LIKE PROTEIN CPH1"/>
    <property type="match status" value="1"/>
</dbReference>
<dbReference type="InterPro" id="IPR004358">
    <property type="entry name" value="Sig_transdc_His_kin-like_C"/>
</dbReference>
<dbReference type="Gene3D" id="1.10.287.130">
    <property type="match status" value="1"/>
</dbReference>
<evidence type="ECO:0000256" key="3">
    <source>
        <dbReference type="ARBA" id="ARBA00022553"/>
    </source>
</evidence>
<dbReference type="OrthoDB" id="342253at2157"/>
<dbReference type="FunFam" id="1.10.287.130:FF:000001">
    <property type="entry name" value="Two-component sensor histidine kinase"/>
    <property type="match status" value="1"/>
</dbReference>
<protein>
    <recommendedName>
        <fullName evidence="2">histidine kinase</fullName>
        <ecNumber evidence="2">2.7.13.3</ecNumber>
    </recommendedName>
</protein>
<dbReference type="InterPro" id="IPR052162">
    <property type="entry name" value="Sensor_kinase/Photoreceptor"/>
</dbReference>
<dbReference type="AlphaFoldDB" id="D7E973"/>
<dbReference type="PROSITE" id="PS50109">
    <property type="entry name" value="HIS_KIN"/>
    <property type="match status" value="1"/>
</dbReference>
<keyword evidence="3" id="KW-0597">Phosphoprotein</keyword>
<dbReference type="Pfam" id="PF08447">
    <property type="entry name" value="PAS_3"/>
    <property type="match status" value="2"/>
</dbReference>
<evidence type="ECO:0000256" key="4">
    <source>
        <dbReference type="ARBA" id="ARBA00022679"/>
    </source>
</evidence>
<feature type="domain" description="PAS" evidence="10">
    <location>
        <begin position="176"/>
        <end position="246"/>
    </location>
</feature>
<feature type="coiled-coil region" evidence="8">
    <location>
        <begin position="148"/>
        <end position="179"/>
    </location>
</feature>
<dbReference type="InterPro" id="IPR003594">
    <property type="entry name" value="HATPase_dom"/>
</dbReference>
<dbReference type="Gene3D" id="3.30.565.10">
    <property type="entry name" value="Histidine kinase-like ATPase, C-terminal domain"/>
    <property type="match status" value="1"/>
</dbReference>
<dbReference type="KEGG" id="mev:Metev_1139"/>
<dbReference type="Gene3D" id="3.30.450.20">
    <property type="entry name" value="PAS domain"/>
    <property type="match status" value="5"/>
</dbReference>
<dbReference type="FunFam" id="3.30.565.10:FF:000006">
    <property type="entry name" value="Sensor histidine kinase WalK"/>
    <property type="match status" value="1"/>
</dbReference>
<dbReference type="SUPFAM" id="SSF55874">
    <property type="entry name" value="ATPase domain of HSP90 chaperone/DNA topoisomerase II/histidine kinase"/>
    <property type="match status" value="1"/>
</dbReference>
<keyword evidence="8" id="KW-0175">Coiled coil</keyword>
<dbReference type="InterPro" id="IPR013656">
    <property type="entry name" value="PAS_4"/>
</dbReference>
<keyword evidence="6" id="KW-0902">Two-component regulatory system</keyword>
<evidence type="ECO:0000313" key="13">
    <source>
        <dbReference type="Proteomes" id="UP000000391"/>
    </source>
</evidence>
<keyword evidence="7" id="KW-0472">Membrane</keyword>
<feature type="domain" description="PAC" evidence="11">
    <location>
        <begin position="104"/>
        <end position="157"/>
    </location>
</feature>
<dbReference type="InterPro" id="IPR035965">
    <property type="entry name" value="PAS-like_dom_sf"/>
</dbReference>
<dbReference type="HOGENOM" id="CLU_000445_114_15_2"/>
<dbReference type="SMART" id="SM00086">
    <property type="entry name" value="PAC"/>
    <property type="match status" value="5"/>
</dbReference>
<dbReference type="NCBIfam" id="TIGR00229">
    <property type="entry name" value="sensory_box"/>
    <property type="match status" value="5"/>
</dbReference>
<organism evidence="12 13">
    <name type="scientific">Methanohalobium evestigatum (strain ATCC BAA-1072 / DSM 3721 / NBRC 107634 / OCM 161 / Z-7303)</name>
    <dbReference type="NCBI Taxonomy" id="644295"/>
    <lineage>
        <taxon>Archaea</taxon>
        <taxon>Methanobacteriati</taxon>
        <taxon>Methanobacteriota</taxon>
        <taxon>Stenosarchaea group</taxon>
        <taxon>Methanomicrobia</taxon>
        <taxon>Methanosarcinales</taxon>
        <taxon>Methanosarcinaceae</taxon>
        <taxon>Methanohalobium</taxon>
    </lineage>
</organism>
<evidence type="ECO:0000256" key="6">
    <source>
        <dbReference type="ARBA" id="ARBA00023012"/>
    </source>
</evidence>
<dbReference type="EMBL" id="CP002069">
    <property type="protein sequence ID" value="ADI74021.1"/>
    <property type="molecule type" value="Genomic_DNA"/>
</dbReference>
<dbReference type="PROSITE" id="PS50112">
    <property type="entry name" value="PAS"/>
    <property type="match status" value="4"/>
</dbReference>
<dbReference type="SUPFAM" id="SSF47384">
    <property type="entry name" value="Homodimeric domain of signal transducing histidine kinase"/>
    <property type="match status" value="1"/>
</dbReference>
<dbReference type="Gene3D" id="3.30.450.40">
    <property type="match status" value="1"/>
</dbReference>
<dbReference type="InterPro" id="IPR013655">
    <property type="entry name" value="PAS_fold_3"/>
</dbReference>
<evidence type="ECO:0000256" key="8">
    <source>
        <dbReference type="SAM" id="Coils"/>
    </source>
</evidence>
<evidence type="ECO:0000256" key="7">
    <source>
        <dbReference type="ARBA" id="ARBA00023136"/>
    </source>
</evidence>
<dbReference type="SMART" id="SM00091">
    <property type="entry name" value="PAS"/>
    <property type="match status" value="5"/>
</dbReference>
<reference evidence="12 13" key="1">
    <citation type="submission" date="2010-06" db="EMBL/GenBank/DDBJ databases">
        <title>Complete sequence chromosome of Methanohalobium evestigatum Z-7303.</title>
        <authorList>
            <consortium name="US DOE Joint Genome Institute"/>
            <person name="Lucas S."/>
            <person name="Copeland A."/>
            <person name="Lapidus A."/>
            <person name="Cheng J.-F."/>
            <person name="Bruce D."/>
            <person name="Goodwin L."/>
            <person name="Pitluck S."/>
            <person name="Saunders E."/>
            <person name="Detter J.C."/>
            <person name="Han C."/>
            <person name="Tapia R."/>
            <person name="Land M."/>
            <person name="Hauser L."/>
            <person name="Kyrpides N."/>
            <person name="Mikhailova N."/>
            <person name="Sieprawska-Lupa M."/>
            <person name="Whitman W.B."/>
            <person name="Anderson I."/>
            <person name="Woyke T."/>
        </authorList>
    </citation>
    <scope>NUCLEOTIDE SEQUENCE [LARGE SCALE GENOMIC DNA]</scope>
    <source>
        <strain evidence="13">ATCC BAA-1072 / DSM 3721 / NBRC 107634 / OCM 161 / Z-7303</strain>
    </source>
</reference>
<dbReference type="Pfam" id="PF00512">
    <property type="entry name" value="HisKA"/>
    <property type="match status" value="1"/>
</dbReference>
<feature type="domain" description="PAS" evidence="10">
    <location>
        <begin position="603"/>
        <end position="673"/>
    </location>
</feature>
<dbReference type="RefSeq" id="WP_013194588.1">
    <property type="nucleotide sequence ID" value="NC_014253.1"/>
</dbReference>
<feature type="coiled-coil region" evidence="8">
    <location>
        <begin position="844"/>
        <end position="878"/>
    </location>
</feature>
<evidence type="ECO:0000256" key="1">
    <source>
        <dbReference type="ARBA" id="ARBA00000085"/>
    </source>
</evidence>
<evidence type="ECO:0000313" key="12">
    <source>
        <dbReference type="EMBL" id="ADI74021.1"/>
    </source>
</evidence>
<dbReference type="CDD" id="cd00082">
    <property type="entry name" value="HisKA"/>
    <property type="match status" value="1"/>
</dbReference>
<dbReference type="InterPro" id="IPR036890">
    <property type="entry name" value="HATPase_C_sf"/>
</dbReference>
<dbReference type="InterPro" id="IPR000014">
    <property type="entry name" value="PAS"/>
</dbReference>
<dbReference type="STRING" id="644295.Metev_1139"/>
<dbReference type="CDD" id="cd00130">
    <property type="entry name" value="PAS"/>
    <property type="match status" value="4"/>
</dbReference>
<dbReference type="InterPro" id="IPR003661">
    <property type="entry name" value="HisK_dim/P_dom"/>
</dbReference>
<feature type="domain" description="PAS" evidence="10">
    <location>
        <begin position="480"/>
        <end position="523"/>
    </location>
</feature>
<dbReference type="SUPFAM" id="SSF55781">
    <property type="entry name" value="GAF domain-like"/>
    <property type="match status" value="1"/>
</dbReference>
<keyword evidence="13" id="KW-1185">Reference proteome</keyword>
<evidence type="ECO:0000256" key="2">
    <source>
        <dbReference type="ARBA" id="ARBA00012438"/>
    </source>
</evidence>
<evidence type="ECO:0000259" key="10">
    <source>
        <dbReference type="PROSITE" id="PS50112"/>
    </source>
</evidence>
<dbReference type="SMART" id="SM00387">
    <property type="entry name" value="HATPase_c"/>
    <property type="match status" value="1"/>
</dbReference>
<dbReference type="InterPro" id="IPR001610">
    <property type="entry name" value="PAC"/>
</dbReference>
<name>D7E973_METEZ</name>
<evidence type="ECO:0000256" key="5">
    <source>
        <dbReference type="ARBA" id="ARBA00022777"/>
    </source>
</evidence>
<feature type="domain" description="PAS" evidence="10">
    <location>
        <begin position="729"/>
        <end position="800"/>
    </location>
</feature>
<feature type="domain" description="PAC" evidence="11">
    <location>
        <begin position="676"/>
        <end position="728"/>
    </location>
</feature>
<proteinExistence type="predicted"/>
<comment type="catalytic activity">
    <reaction evidence="1">
        <text>ATP + protein L-histidine = ADP + protein N-phospho-L-histidine.</text>
        <dbReference type="EC" id="2.7.13.3"/>
    </reaction>
</comment>
<dbReference type="Pfam" id="PF02518">
    <property type="entry name" value="HATPase_c"/>
    <property type="match status" value="1"/>
</dbReference>
<keyword evidence="5 12" id="KW-0418">Kinase</keyword>
<dbReference type="InterPro" id="IPR005467">
    <property type="entry name" value="His_kinase_dom"/>
</dbReference>
<evidence type="ECO:0000259" key="9">
    <source>
        <dbReference type="PROSITE" id="PS50109"/>
    </source>
</evidence>
<dbReference type="EC" id="2.7.13.3" evidence="2"/>
<dbReference type="InterPro" id="IPR029016">
    <property type="entry name" value="GAF-like_dom_sf"/>
</dbReference>
<dbReference type="GO" id="GO:0000155">
    <property type="term" value="F:phosphorelay sensor kinase activity"/>
    <property type="evidence" value="ECO:0007669"/>
    <property type="project" value="InterPro"/>
</dbReference>
<dbReference type="SUPFAM" id="SSF55785">
    <property type="entry name" value="PYP-like sensor domain (PAS domain)"/>
    <property type="match status" value="5"/>
</dbReference>
<gene>
    <name evidence="12" type="ordered locus">Metev_1139</name>
</gene>
<dbReference type="GeneID" id="9346772"/>
<keyword evidence="4" id="KW-0808">Transferase</keyword>
<sequence>MVYNMQDENKTKKQLIRELETLRNQVKQPKSPDSESFIPFDTIFDAIPDVIGIQNTDHEIICYNKAGYKFLNVSPEEVKGKKCFEIIGRQSPCDICATKNVYKTKQPSQVQKYIESMGVWLDVRAYPVQDENGELTQIIEHLRDITTEKEMEKELEKSHIELEKRIEERTEQLKQEKDLMKKYLDVSGTIILALDCNQNITLVNNKGCEILGYNKDKIVGSNIFDIIPERYKNDIKSVSGKLLNEGIQTAQRFENPILTGTGEERIISWHNTVLKDQNGNITGTLSSGIDITERKLAEEKQDYLNQVLRAIRNVNQLITHENDRFQLIQKSCELLVETRGYHNAWIALMDENGGGGFNNIVQAGMGAEFAYIKDKLKDGGLIDCVQKALNQSDTIVVKNPVSACVNCPLPDVHKGNNLTRKLEYNNRTYGILSVTVPSEYGKDNDELDLFDELTNDLSYALYNLEIEDEKIKAYNKVQQSLKQYQDIFNGMNDAAFVHDLEGNFLDVNDVAVQRLGYSREELLAMGPKGIDDETSKIKIKNRINSILDDGYFAFEASHVTKTGKKIPVAINSSLVEYEGKPAILSIARDITERKKIEKALKENEKLYRRITNNMLDLVSQTDEKGVFEYVSPSHEYILGYKPHYLVGKNVFDFVHPEDRNKLKHLFYKCINNQKSATVEHRYQHADGYYLWLETVGNVVYDEDENDVKAIFGTRNVTERKKTEIALKESEKRYRTIFETTGSATAIADENSTFLLVNREFEKLSGYSKEEIEKRKNWTDFIVEEDLPYLRENYYKLLANSTSVPRKYEFRFIDRNNNQKYISMAVNSIPERKIAIATLLDITERKQSEETLRIYSEKLSKTNEELRELDKMKDEFISNLSHELRTPITSIKGFSELIYNEKLGTLNEKQKEGMDSIVKSCDRLRWLIESLLYVNKLQTEKIQYKFEPVDVETLIDGVVSNLSLQIKEKEISIEKYVDENLPYVNGDKDYLRQVLVHLMDNARKFTSSGGKIQIHAFNDADKSMDNFVHIIVKDNGIGIKKESIPDIFKLFYQIDGSMTRKYEGTGLGMYLCNKIIETHNGYIWVDSEENAGTDVHVKLPAIYNY</sequence>
<dbReference type="PRINTS" id="PR00344">
    <property type="entry name" value="BCTRLSENSOR"/>
</dbReference>
<dbReference type="PROSITE" id="PS50113">
    <property type="entry name" value="PAC"/>
    <property type="match status" value="4"/>
</dbReference>
<dbReference type="PANTHER" id="PTHR43304:SF1">
    <property type="entry name" value="PAC DOMAIN-CONTAINING PROTEIN"/>
    <property type="match status" value="1"/>
</dbReference>
<dbReference type="InterPro" id="IPR000700">
    <property type="entry name" value="PAS-assoc_C"/>
</dbReference>
<feature type="domain" description="PAC" evidence="11">
    <location>
        <begin position="552"/>
        <end position="602"/>
    </location>
</feature>
<dbReference type="Pfam" id="PF13426">
    <property type="entry name" value="PAS_9"/>
    <property type="match status" value="2"/>
</dbReference>
<feature type="domain" description="Histidine kinase" evidence="9">
    <location>
        <begin position="878"/>
        <end position="1102"/>
    </location>
</feature>